<protein>
    <submittedName>
        <fullName evidence="7">ATP-binding cassette domain-containing protein</fullName>
    </submittedName>
</protein>
<dbReference type="Gene3D" id="3.40.50.300">
    <property type="entry name" value="P-loop containing nucleotide triphosphate hydrolases"/>
    <property type="match status" value="1"/>
</dbReference>
<dbReference type="InterPro" id="IPR003593">
    <property type="entry name" value="AAA+_ATPase"/>
</dbReference>
<reference evidence="7 8" key="2">
    <citation type="submission" date="2020-04" db="EMBL/GenBank/DDBJ databases">
        <title>Complete genome sequence of Alteromonas pelagimontana 5.12T.</title>
        <authorList>
            <person name="Sinha R.K."/>
            <person name="Krishnan K.P."/>
            <person name="Kurian J.P."/>
        </authorList>
    </citation>
    <scope>NUCLEOTIDE SEQUENCE [LARGE SCALE GENOMIC DNA]</scope>
    <source>
        <strain evidence="7 8">5.12</strain>
    </source>
</reference>
<dbReference type="GO" id="GO:0016887">
    <property type="term" value="F:ATP hydrolysis activity"/>
    <property type="evidence" value="ECO:0007669"/>
    <property type="project" value="InterPro"/>
</dbReference>
<dbReference type="PANTHER" id="PTHR42794">
    <property type="entry name" value="HEMIN IMPORT ATP-BINDING PROTEIN HMUV"/>
    <property type="match status" value="1"/>
</dbReference>
<comment type="function">
    <text evidence="5">Part of the ABC transporter complex HmuTUV involved in hemin import. Responsible for energy coupling to the transport system.</text>
</comment>
<dbReference type="Proteomes" id="UP000219285">
    <property type="component" value="Chromosome"/>
</dbReference>
<accession>A0A6M4M9G1</accession>
<name>A0A6M4M9G1_9ALTE</name>
<dbReference type="OrthoDB" id="5292475at2"/>
<evidence type="ECO:0000313" key="7">
    <source>
        <dbReference type="EMBL" id="QJR79794.1"/>
    </source>
</evidence>
<reference evidence="8" key="1">
    <citation type="submission" date="2014-12" db="EMBL/GenBank/DDBJ databases">
        <title>Complete genome sequence of a multi-drug resistant Klebsiella pneumoniae.</title>
        <authorList>
            <person name="Hua X."/>
            <person name="Chen Q."/>
            <person name="Li X."/>
            <person name="Feng Y."/>
            <person name="Ruan Z."/>
            <person name="Yu Y."/>
        </authorList>
    </citation>
    <scope>NUCLEOTIDE SEQUENCE [LARGE SCALE GENOMIC DNA]</scope>
    <source>
        <strain evidence="8">5.12</strain>
    </source>
</reference>
<evidence type="ECO:0000256" key="5">
    <source>
        <dbReference type="ARBA" id="ARBA00037066"/>
    </source>
</evidence>
<dbReference type="SMART" id="SM00382">
    <property type="entry name" value="AAA"/>
    <property type="match status" value="1"/>
</dbReference>
<gene>
    <name evidence="7" type="ORF">CA267_002815</name>
</gene>
<evidence type="ECO:0000313" key="8">
    <source>
        <dbReference type="Proteomes" id="UP000219285"/>
    </source>
</evidence>
<dbReference type="InterPro" id="IPR027417">
    <property type="entry name" value="P-loop_NTPase"/>
</dbReference>
<dbReference type="InterPro" id="IPR017871">
    <property type="entry name" value="ABC_transporter-like_CS"/>
</dbReference>
<evidence type="ECO:0000256" key="3">
    <source>
        <dbReference type="ARBA" id="ARBA00022840"/>
    </source>
</evidence>
<dbReference type="KEGG" id="apel:CA267_002815"/>
<proteinExistence type="predicted"/>
<dbReference type="PROSITE" id="PS00211">
    <property type="entry name" value="ABC_TRANSPORTER_1"/>
    <property type="match status" value="1"/>
</dbReference>
<keyword evidence="2" id="KW-0547">Nucleotide-binding</keyword>
<evidence type="ECO:0000256" key="4">
    <source>
        <dbReference type="ARBA" id="ARBA00022967"/>
    </source>
</evidence>
<dbReference type="AlphaFoldDB" id="A0A6M4M9G1"/>
<dbReference type="PANTHER" id="PTHR42794:SF1">
    <property type="entry name" value="HEMIN IMPORT ATP-BINDING PROTEIN HMUV"/>
    <property type="match status" value="1"/>
</dbReference>
<evidence type="ECO:0000259" key="6">
    <source>
        <dbReference type="PROSITE" id="PS50893"/>
    </source>
</evidence>
<keyword evidence="1" id="KW-0813">Transport</keyword>
<dbReference type="RefSeq" id="WP_075608891.1">
    <property type="nucleotide sequence ID" value="NZ_CP052766.1"/>
</dbReference>
<sequence>MSYAMALSDITLATRLRGISLHLHAGVCTHILGANGAGKSSLLLILAGLCKADSGAFLLDGKTIAEFGLAELAGFRGFHQQQTHILFELTARELFQFYANRNAGDDYLPAELEQALEVSHLLPRPLNQLSGGEQQRVNLCRAFLQVWSAVERGRAVLIFDEPLQGLDIRHQHALLILCRRLSAAGNTIVLSCHDLQLSAQYADQVVLLKKGKVVSAGAPLSVMTSAMLQQVFDFPFEVKKYQGIMHISAGTRKETT</sequence>
<dbReference type="EMBL" id="CP052766">
    <property type="protein sequence ID" value="QJR79794.1"/>
    <property type="molecule type" value="Genomic_DNA"/>
</dbReference>
<dbReference type="SUPFAM" id="SSF52540">
    <property type="entry name" value="P-loop containing nucleoside triphosphate hydrolases"/>
    <property type="match status" value="1"/>
</dbReference>
<keyword evidence="3 7" id="KW-0067">ATP-binding</keyword>
<dbReference type="PROSITE" id="PS50893">
    <property type="entry name" value="ABC_TRANSPORTER_2"/>
    <property type="match status" value="1"/>
</dbReference>
<dbReference type="Pfam" id="PF00005">
    <property type="entry name" value="ABC_tran"/>
    <property type="match status" value="1"/>
</dbReference>
<organism evidence="7 8">
    <name type="scientific">Alteromonas pelagimontana</name>
    <dbReference type="NCBI Taxonomy" id="1858656"/>
    <lineage>
        <taxon>Bacteria</taxon>
        <taxon>Pseudomonadati</taxon>
        <taxon>Pseudomonadota</taxon>
        <taxon>Gammaproteobacteria</taxon>
        <taxon>Alteromonadales</taxon>
        <taxon>Alteromonadaceae</taxon>
        <taxon>Alteromonas/Salinimonas group</taxon>
        <taxon>Alteromonas</taxon>
    </lineage>
</organism>
<feature type="domain" description="ABC transporter" evidence="6">
    <location>
        <begin position="1"/>
        <end position="235"/>
    </location>
</feature>
<keyword evidence="4" id="KW-1278">Translocase</keyword>
<dbReference type="GO" id="GO:0005524">
    <property type="term" value="F:ATP binding"/>
    <property type="evidence" value="ECO:0007669"/>
    <property type="project" value="UniProtKB-KW"/>
</dbReference>
<evidence type="ECO:0000256" key="2">
    <source>
        <dbReference type="ARBA" id="ARBA00022741"/>
    </source>
</evidence>
<keyword evidence="8" id="KW-1185">Reference proteome</keyword>
<dbReference type="InterPro" id="IPR003439">
    <property type="entry name" value="ABC_transporter-like_ATP-bd"/>
</dbReference>
<evidence type="ECO:0000256" key="1">
    <source>
        <dbReference type="ARBA" id="ARBA00022448"/>
    </source>
</evidence>